<dbReference type="InterPro" id="IPR013785">
    <property type="entry name" value="Aldolase_TIM"/>
</dbReference>
<evidence type="ECO:0000313" key="6">
    <source>
        <dbReference type="Proteomes" id="UP000510682"/>
    </source>
</evidence>
<protein>
    <submittedName>
        <fullName evidence="5">3-keto-5-aminohexanoate cleavage protein</fullName>
    </submittedName>
</protein>
<evidence type="ECO:0000256" key="2">
    <source>
        <dbReference type="ARBA" id="ARBA00022679"/>
    </source>
</evidence>
<keyword evidence="2" id="KW-0808">Transferase</keyword>
<keyword evidence="3" id="KW-0479">Metal-binding</keyword>
<evidence type="ECO:0000256" key="1">
    <source>
        <dbReference type="ARBA" id="ARBA00001947"/>
    </source>
</evidence>
<accession>A0A7D6IR40</accession>
<dbReference type="KEGG" id="mgor:H0P51_14000"/>
<evidence type="ECO:0000256" key="4">
    <source>
        <dbReference type="ARBA" id="ARBA00022833"/>
    </source>
</evidence>
<dbReference type="AlphaFoldDB" id="A0A7D6IR40"/>
<dbReference type="Pfam" id="PF05853">
    <property type="entry name" value="BKACE"/>
    <property type="match status" value="1"/>
</dbReference>
<keyword evidence="6" id="KW-1185">Reference proteome</keyword>
<reference evidence="6" key="3">
    <citation type="submission" date="2023-07" db="EMBL/GenBank/DDBJ databases">
        <title>Description of Mycobacterium gordonae subsp. intergordonae subsp.nov. and Mycobacterium gordonae subsp. gordonae subsp. nov.</title>
        <authorList>
            <person name="Huang H."/>
        </authorList>
    </citation>
    <scope>NUCLEOTIDE SEQUENCE [LARGE SCALE GENOMIC DNA]</scope>
    <source>
        <strain evidence="6">24</strain>
    </source>
</reference>
<dbReference type="EMBL" id="CP059165">
    <property type="protein sequence ID" value="QLL09860.1"/>
    <property type="molecule type" value="Genomic_DNA"/>
</dbReference>
<dbReference type="GO" id="GO:0043720">
    <property type="term" value="F:3-keto-5-aminohexanoate cleavage activity"/>
    <property type="evidence" value="ECO:0007669"/>
    <property type="project" value="InterPro"/>
</dbReference>
<dbReference type="GO" id="GO:0046872">
    <property type="term" value="F:metal ion binding"/>
    <property type="evidence" value="ECO:0007669"/>
    <property type="project" value="UniProtKB-KW"/>
</dbReference>
<reference evidence="5 6" key="2">
    <citation type="submission" date="2020-07" db="EMBL/GenBank/DDBJ databases">
        <authorList>
            <person name="Yu X."/>
        </authorList>
    </citation>
    <scope>NUCLEOTIDE SEQUENCE [LARGE SCALE GENOMIC DNA]</scope>
    <source>
        <strain evidence="6">24</strain>
    </source>
</reference>
<dbReference type="Gene3D" id="3.20.20.70">
    <property type="entry name" value="Aldolase class I"/>
    <property type="match status" value="1"/>
</dbReference>
<dbReference type="RefSeq" id="WP_180918606.1">
    <property type="nucleotide sequence ID" value="NZ_CP059165.1"/>
</dbReference>
<keyword evidence="4" id="KW-0862">Zinc</keyword>
<dbReference type="InterPro" id="IPR008567">
    <property type="entry name" value="BKACE"/>
</dbReference>
<sequence length="303" mass="33686">MSFRDEGKVYLEVGVNEVVGKADNPNVPYDADETARDVTECIEHGATVVHFHARYADGRQAWVDDEVSRAVLATAAQKVDPLAYPSYHGSLEHIWALAERPPSGTQLLLTPFDPVQHVKRVLWLEDENRFDVVSFGTDDPNNSNPPYPPELDRFDELGLIPNIAVFNAADMRWVALAARIGILRQPVNIKLFFSDRWVSNSEPDPDVIDFLISRIPKEVDHETIVVPYAMSSAERCHELWERALDRGLGIRVGIGDCPWAFPTATNAEMVDLAVDLITRRGLTPATQADLRARVSSPAGASHV</sequence>
<dbReference type="Proteomes" id="UP000510682">
    <property type="component" value="Chromosome"/>
</dbReference>
<evidence type="ECO:0000313" key="5">
    <source>
        <dbReference type="EMBL" id="QLL09860.1"/>
    </source>
</evidence>
<reference evidence="6" key="1">
    <citation type="submission" date="2020-07" db="EMBL/GenBank/DDBJ databases">
        <title>Description of Mycobacterium gordonae subsp. intergordonae subsp.nov. and Mycobacterium gordonae subsp. gordonae subsp. nov.</title>
        <authorList>
            <person name="Yu X."/>
        </authorList>
    </citation>
    <scope>NUCLEOTIDE SEQUENCE [LARGE SCALE GENOMIC DNA]</scope>
    <source>
        <strain evidence="6">24</strain>
    </source>
</reference>
<organism evidence="5 6">
    <name type="scientific">Mycobacterium vicinigordonae</name>
    <dbReference type="NCBI Taxonomy" id="1719132"/>
    <lineage>
        <taxon>Bacteria</taxon>
        <taxon>Bacillati</taxon>
        <taxon>Actinomycetota</taxon>
        <taxon>Actinomycetes</taxon>
        <taxon>Mycobacteriales</taxon>
        <taxon>Mycobacteriaceae</taxon>
        <taxon>Mycobacterium</taxon>
    </lineage>
</organism>
<evidence type="ECO:0000256" key="3">
    <source>
        <dbReference type="ARBA" id="ARBA00022723"/>
    </source>
</evidence>
<name>A0A7D6IR40_9MYCO</name>
<dbReference type="PANTHER" id="PTHR37418">
    <property type="entry name" value="3-KETO-5-AMINOHEXANOATE CLEAVAGE ENZYME-RELATED"/>
    <property type="match status" value="1"/>
</dbReference>
<proteinExistence type="predicted"/>
<comment type="cofactor">
    <cofactor evidence="1">
        <name>Zn(2+)</name>
        <dbReference type="ChEBI" id="CHEBI:29105"/>
    </cofactor>
</comment>
<dbReference type="PANTHER" id="PTHR37418:SF2">
    <property type="entry name" value="3-KETO-5-AMINOHEXANOATE CLEAVAGE ENZYME"/>
    <property type="match status" value="1"/>
</dbReference>
<gene>
    <name evidence="5" type="ORF">H0P51_14000</name>
</gene>